<dbReference type="Gene3D" id="2.60.120.330">
    <property type="entry name" value="B-lactam Antibiotic, Isopenicillin N Synthase, Chain"/>
    <property type="match status" value="1"/>
</dbReference>
<reference evidence="3" key="1">
    <citation type="journal article" date="2020" name="bioRxiv">
        <title>Comparative genomics of Chlamydomonas.</title>
        <authorList>
            <person name="Craig R.J."/>
            <person name="Hasan A.R."/>
            <person name="Ness R.W."/>
            <person name="Keightley P.D."/>
        </authorList>
    </citation>
    <scope>NUCLEOTIDE SEQUENCE</scope>
    <source>
        <strain evidence="3">CCAP 11/70</strain>
    </source>
</reference>
<dbReference type="PANTHER" id="PTHR47990">
    <property type="entry name" value="2-OXOGLUTARATE (2OG) AND FE(II)-DEPENDENT OXYGENASE SUPERFAMILY PROTEIN-RELATED"/>
    <property type="match status" value="1"/>
</dbReference>
<sequence>MTALTELDFSVADILAAFPPLGEPGLRAYRSRCNAIWEALQKQGVVVLKLGDGDVEEGLLRGLKACSRFFESTDTAKISASSCIPGEGYARRSGKELLAFRLGAPQLAGPLEGKPQLEVACACLNRLGRAVLRDLCRSAALGLHPAGLGGLLEDEGGPLLRGQPSASALRASKYEAGPSPSALAFAPHHDRGALTLVASTQAQGLQVAGPGGAWLDVPLGPGRVAVLCRYSLSYALGGLLRPVLHRVRPCGCGRVSAAYELCLRPSAVVDPGAVTQGAATRPDSPGGPCT</sequence>
<feature type="domain" description="Fe2OG dioxygenase" evidence="2">
    <location>
        <begin position="164"/>
        <end position="263"/>
    </location>
</feature>
<dbReference type="SUPFAM" id="SSF51197">
    <property type="entry name" value="Clavaminate synthase-like"/>
    <property type="match status" value="1"/>
</dbReference>
<proteinExistence type="inferred from homology"/>
<dbReference type="GO" id="GO:0016491">
    <property type="term" value="F:oxidoreductase activity"/>
    <property type="evidence" value="ECO:0007669"/>
    <property type="project" value="UniProtKB-KW"/>
</dbReference>
<comment type="caution">
    <text evidence="3">The sequence shown here is derived from an EMBL/GenBank/DDBJ whole genome shotgun (WGS) entry which is preliminary data.</text>
</comment>
<keyword evidence="1" id="KW-0479">Metal-binding</keyword>
<dbReference type="Pfam" id="PF03171">
    <property type="entry name" value="2OG-FeII_Oxy"/>
    <property type="match status" value="1"/>
</dbReference>
<dbReference type="Proteomes" id="UP000612055">
    <property type="component" value="Unassembled WGS sequence"/>
</dbReference>
<keyword evidence="1" id="KW-0408">Iron</keyword>
<dbReference type="PROSITE" id="PS51471">
    <property type="entry name" value="FE2OG_OXY"/>
    <property type="match status" value="1"/>
</dbReference>
<dbReference type="InterPro" id="IPR044861">
    <property type="entry name" value="IPNS-like_FE2OG_OXY"/>
</dbReference>
<dbReference type="EMBL" id="JAEHOE010000044">
    <property type="protein sequence ID" value="KAG2492557.1"/>
    <property type="molecule type" value="Genomic_DNA"/>
</dbReference>
<dbReference type="OrthoDB" id="548384at2759"/>
<dbReference type="AlphaFoldDB" id="A0A835XWS8"/>
<accession>A0A835XWS8</accession>
<dbReference type="InterPro" id="IPR005123">
    <property type="entry name" value="Oxoglu/Fe-dep_dioxygenase_dom"/>
</dbReference>
<keyword evidence="1" id="KW-0560">Oxidoreductase</keyword>
<evidence type="ECO:0000313" key="4">
    <source>
        <dbReference type="Proteomes" id="UP000612055"/>
    </source>
</evidence>
<name>A0A835XWS8_9CHLO</name>
<gene>
    <name evidence="3" type="ORF">HYH03_009219</name>
</gene>
<keyword evidence="4" id="KW-1185">Reference proteome</keyword>
<dbReference type="GO" id="GO:0046872">
    <property type="term" value="F:metal ion binding"/>
    <property type="evidence" value="ECO:0007669"/>
    <property type="project" value="UniProtKB-KW"/>
</dbReference>
<comment type="similarity">
    <text evidence="1">Belongs to the iron/ascorbate-dependent oxidoreductase family.</text>
</comment>
<evidence type="ECO:0000313" key="3">
    <source>
        <dbReference type="EMBL" id="KAG2492557.1"/>
    </source>
</evidence>
<protein>
    <recommendedName>
        <fullName evidence="2">Fe2OG dioxygenase domain-containing protein</fullName>
    </recommendedName>
</protein>
<evidence type="ECO:0000256" key="1">
    <source>
        <dbReference type="RuleBase" id="RU003682"/>
    </source>
</evidence>
<dbReference type="InterPro" id="IPR027443">
    <property type="entry name" value="IPNS-like_sf"/>
</dbReference>
<dbReference type="InterPro" id="IPR050231">
    <property type="entry name" value="Iron_ascorbate_oxido_reductase"/>
</dbReference>
<organism evidence="3 4">
    <name type="scientific">Edaphochlamys debaryana</name>
    <dbReference type="NCBI Taxonomy" id="47281"/>
    <lineage>
        <taxon>Eukaryota</taxon>
        <taxon>Viridiplantae</taxon>
        <taxon>Chlorophyta</taxon>
        <taxon>core chlorophytes</taxon>
        <taxon>Chlorophyceae</taxon>
        <taxon>CS clade</taxon>
        <taxon>Chlamydomonadales</taxon>
        <taxon>Chlamydomonadales incertae sedis</taxon>
        <taxon>Edaphochlamys</taxon>
    </lineage>
</organism>
<evidence type="ECO:0000259" key="2">
    <source>
        <dbReference type="PROSITE" id="PS51471"/>
    </source>
</evidence>